<dbReference type="InterPro" id="IPR036875">
    <property type="entry name" value="Znf_CCHC_sf"/>
</dbReference>
<reference evidence="3" key="1">
    <citation type="submission" date="2020-08" db="EMBL/GenBank/DDBJ databases">
        <title>Plant Genome Project.</title>
        <authorList>
            <person name="Zhang R.-G."/>
        </authorList>
    </citation>
    <scope>NUCLEOTIDE SEQUENCE</scope>
    <source>
        <strain evidence="3">WSP0</strain>
        <tissue evidence="3">Leaf</tissue>
    </source>
</reference>
<feature type="compositionally biased region" description="Polar residues" evidence="1">
    <location>
        <begin position="108"/>
        <end position="119"/>
    </location>
</feature>
<gene>
    <name evidence="3" type="ORF">RHGRI_020586</name>
</gene>
<dbReference type="EMBL" id="JACTNZ010000007">
    <property type="protein sequence ID" value="KAG5540421.1"/>
    <property type="molecule type" value="Genomic_DNA"/>
</dbReference>
<evidence type="ECO:0000313" key="3">
    <source>
        <dbReference type="EMBL" id="KAG5540421.1"/>
    </source>
</evidence>
<protein>
    <recommendedName>
        <fullName evidence="5">DUF4219 domain-containing protein</fullName>
    </recommendedName>
</protein>
<keyword evidence="2" id="KW-1133">Transmembrane helix</keyword>
<feature type="transmembrane region" description="Helical" evidence="2">
    <location>
        <begin position="223"/>
        <end position="245"/>
    </location>
</feature>
<evidence type="ECO:0000313" key="4">
    <source>
        <dbReference type="Proteomes" id="UP000823749"/>
    </source>
</evidence>
<keyword evidence="2" id="KW-0472">Membrane</keyword>
<keyword evidence="2" id="KW-0812">Transmembrane</keyword>
<dbReference type="SUPFAM" id="SSF57756">
    <property type="entry name" value="Retrovirus zinc finger-like domains"/>
    <property type="match status" value="1"/>
</dbReference>
<dbReference type="AlphaFoldDB" id="A0AAV6JGW2"/>
<name>A0AAV6JGW2_9ERIC</name>
<evidence type="ECO:0000256" key="1">
    <source>
        <dbReference type="SAM" id="MobiDB-lite"/>
    </source>
</evidence>
<dbReference type="GO" id="GO:0003676">
    <property type="term" value="F:nucleic acid binding"/>
    <property type="evidence" value="ECO:0007669"/>
    <property type="project" value="InterPro"/>
</dbReference>
<evidence type="ECO:0000256" key="2">
    <source>
        <dbReference type="SAM" id="Phobius"/>
    </source>
</evidence>
<proteinExistence type="predicted"/>
<sequence length="256" mass="28312">MEGASNFRPPYFDGSDYALWKTKMKNHLISQGFRVWRSVLYGYEEPTIEDATTKSTSKSSTGIAFKSAHEDSSETCEDDSLSDEELAKFAKKFKKFFRRRNDLGKSYKPSSNLKRNTLGNDDKRQSFDKSRKPQGIQCHECHGFGHIQSECANTFKEKMKNGLKVTWDDDSGDDGSESGFQIGGEWNSSASVLVATVDPPISPKLLGAPSPVHHSRRSRDTCLACAPLSFILATPVPFLLLVAAADPNSLAPFLAC</sequence>
<dbReference type="Proteomes" id="UP000823749">
    <property type="component" value="Chromosome 7"/>
</dbReference>
<keyword evidence="4" id="KW-1185">Reference proteome</keyword>
<organism evidence="3 4">
    <name type="scientific">Rhododendron griersonianum</name>
    <dbReference type="NCBI Taxonomy" id="479676"/>
    <lineage>
        <taxon>Eukaryota</taxon>
        <taxon>Viridiplantae</taxon>
        <taxon>Streptophyta</taxon>
        <taxon>Embryophyta</taxon>
        <taxon>Tracheophyta</taxon>
        <taxon>Spermatophyta</taxon>
        <taxon>Magnoliopsida</taxon>
        <taxon>eudicotyledons</taxon>
        <taxon>Gunneridae</taxon>
        <taxon>Pentapetalae</taxon>
        <taxon>asterids</taxon>
        <taxon>Ericales</taxon>
        <taxon>Ericaceae</taxon>
        <taxon>Ericoideae</taxon>
        <taxon>Rhodoreae</taxon>
        <taxon>Rhododendron</taxon>
    </lineage>
</organism>
<accession>A0AAV6JGW2</accession>
<dbReference type="GO" id="GO:0008270">
    <property type="term" value="F:zinc ion binding"/>
    <property type="evidence" value="ECO:0007669"/>
    <property type="project" value="InterPro"/>
</dbReference>
<evidence type="ECO:0008006" key="5">
    <source>
        <dbReference type="Google" id="ProtNLM"/>
    </source>
</evidence>
<feature type="compositionally biased region" description="Basic and acidic residues" evidence="1">
    <location>
        <begin position="120"/>
        <end position="131"/>
    </location>
</feature>
<comment type="caution">
    <text evidence="3">The sequence shown here is derived from an EMBL/GenBank/DDBJ whole genome shotgun (WGS) entry which is preliminary data.</text>
</comment>
<feature type="region of interest" description="Disordered" evidence="1">
    <location>
        <begin position="107"/>
        <end position="132"/>
    </location>
</feature>